<organism evidence="2 3">
    <name type="scientific">Euplotes crassus</name>
    <dbReference type="NCBI Taxonomy" id="5936"/>
    <lineage>
        <taxon>Eukaryota</taxon>
        <taxon>Sar</taxon>
        <taxon>Alveolata</taxon>
        <taxon>Ciliophora</taxon>
        <taxon>Intramacronucleata</taxon>
        <taxon>Spirotrichea</taxon>
        <taxon>Hypotrichia</taxon>
        <taxon>Euplotida</taxon>
        <taxon>Euplotidae</taxon>
        <taxon>Moneuplotes</taxon>
    </lineage>
</organism>
<dbReference type="AlphaFoldDB" id="A0AAD1Y548"/>
<comment type="caution">
    <text evidence="2">The sequence shown here is derived from an EMBL/GenBank/DDBJ whole genome shotgun (WGS) entry which is preliminary data.</text>
</comment>
<protein>
    <submittedName>
        <fullName evidence="2">Uncharacterized protein</fullName>
    </submittedName>
</protein>
<accession>A0AAD1Y548</accession>
<keyword evidence="3" id="KW-1185">Reference proteome</keyword>
<sequence length="306" mass="35643">MSAKLHQKDLVFMSLEDYLFNEMTQSLTKEIINQDKISDQSVASCKRTSEAPLDPLTLNVFARDPSEVIDKDFSQEGERGSKLLNESEDLPHINLGISRLSDRNEEEKTPTPIISNTCSSPKTPRPDIENRKILRVIRKLYSELLFYHNDKLKNKRFTNIKYSVLLEALTDMCSIYMPEVPAEEMGQFMFMFLNIHSQDKCTIKTKAARAGKKAFECSHKYKSSKFEALLDFMHFRLLITSFWKLKDTSLEDLLVMKSQISWPNQYNFSREKYTKLIKKCLDPKILKSLEPSISQLHKECLKSYWV</sequence>
<evidence type="ECO:0000313" key="3">
    <source>
        <dbReference type="Proteomes" id="UP001295684"/>
    </source>
</evidence>
<dbReference type="Proteomes" id="UP001295684">
    <property type="component" value="Unassembled WGS sequence"/>
</dbReference>
<feature type="compositionally biased region" description="Polar residues" evidence="1">
    <location>
        <begin position="112"/>
        <end position="122"/>
    </location>
</feature>
<evidence type="ECO:0000256" key="1">
    <source>
        <dbReference type="SAM" id="MobiDB-lite"/>
    </source>
</evidence>
<name>A0AAD1Y548_EUPCR</name>
<gene>
    <name evidence="2" type="ORF">ECRASSUSDP1_LOCUS25972</name>
</gene>
<feature type="region of interest" description="Disordered" evidence="1">
    <location>
        <begin position="104"/>
        <end position="125"/>
    </location>
</feature>
<reference evidence="2" key="1">
    <citation type="submission" date="2023-07" db="EMBL/GenBank/DDBJ databases">
        <authorList>
            <consortium name="AG Swart"/>
            <person name="Singh M."/>
            <person name="Singh A."/>
            <person name="Seah K."/>
            <person name="Emmerich C."/>
        </authorList>
    </citation>
    <scope>NUCLEOTIDE SEQUENCE</scope>
    <source>
        <strain evidence="2">DP1</strain>
    </source>
</reference>
<evidence type="ECO:0000313" key="2">
    <source>
        <dbReference type="EMBL" id="CAI2384445.1"/>
    </source>
</evidence>
<proteinExistence type="predicted"/>
<dbReference type="EMBL" id="CAMPGE010026778">
    <property type="protein sequence ID" value="CAI2384445.1"/>
    <property type="molecule type" value="Genomic_DNA"/>
</dbReference>